<reference evidence="1" key="1">
    <citation type="journal article" date="2023" name="G3 (Bethesda)">
        <title>A reference genome for the long-term kleptoplast-retaining sea slug Elysia crispata morphotype clarki.</title>
        <authorList>
            <person name="Eastman K.E."/>
            <person name="Pendleton A.L."/>
            <person name="Shaikh M.A."/>
            <person name="Suttiyut T."/>
            <person name="Ogas R."/>
            <person name="Tomko P."/>
            <person name="Gavelis G."/>
            <person name="Widhalm J.R."/>
            <person name="Wisecaver J.H."/>
        </authorList>
    </citation>
    <scope>NUCLEOTIDE SEQUENCE</scope>
    <source>
        <strain evidence="1">ECLA1</strain>
    </source>
</reference>
<dbReference type="EMBL" id="JAWDGP010001698">
    <property type="protein sequence ID" value="KAK3789085.1"/>
    <property type="molecule type" value="Genomic_DNA"/>
</dbReference>
<gene>
    <name evidence="1" type="ORF">RRG08_063799</name>
</gene>
<evidence type="ECO:0000313" key="2">
    <source>
        <dbReference type="Proteomes" id="UP001283361"/>
    </source>
</evidence>
<proteinExistence type="predicted"/>
<evidence type="ECO:0000313" key="1">
    <source>
        <dbReference type="EMBL" id="KAK3789085.1"/>
    </source>
</evidence>
<sequence length="155" mass="17302">MGVQRFADCARIQARQTSVAAGFQMNCTMTFLCKLCIVSGVLPAVSHTRSTRVNGKPHTADDSHHTLLYMYRTGDGRAHEVTPPVSARKGLNCSPYRWDQDRSCETVGRGQTHFHAWLVTRADLSPYTMNQCQIVATVSDGVNYFRTRTKAVYGE</sequence>
<protein>
    <submittedName>
        <fullName evidence="1">Uncharacterized protein</fullName>
    </submittedName>
</protein>
<dbReference type="AlphaFoldDB" id="A0AAE1AKA4"/>
<name>A0AAE1AKA4_9GAST</name>
<comment type="caution">
    <text evidence="1">The sequence shown here is derived from an EMBL/GenBank/DDBJ whole genome shotgun (WGS) entry which is preliminary data.</text>
</comment>
<accession>A0AAE1AKA4</accession>
<dbReference type="Proteomes" id="UP001283361">
    <property type="component" value="Unassembled WGS sequence"/>
</dbReference>
<organism evidence="1 2">
    <name type="scientific">Elysia crispata</name>
    <name type="common">lettuce slug</name>
    <dbReference type="NCBI Taxonomy" id="231223"/>
    <lineage>
        <taxon>Eukaryota</taxon>
        <taxon>Metazoa</taxon>
        <taxon>Spiralia</taxon>
        <taxon>Lophotrochozoa</taxon>
        <taxon>Mollusca</taxon>
        <taxon>Gastropoda</taxon>
        <taxon>Heterobranchia</taxon>
        <taxon>Euthyneura</taxon>
        <taxon>Panpulmonata</taxon>
        <taxon>Sacoglossa</taxon>
        <taxon>Placobranchoidea</taxon>
        <taxon>Plakobranchidae</taxon>
        <taxon>Elysia</taxon>
    </lineage>
</organism>
<keyword evidence="2" id="KW-1185">Reference proteome</keyword>